<keyword evidence="1" id="KW-0472">Membrane</keyword>
<keyword evidence="1" id="KW-1133">Transmembrane helix</keyword>
<proteinExistence type="predicted"/>
<sequence length="203" mass="19399">MGVGGWGLGGVKWVVEVGVMGGGWVGLVVFFGGVVGWGGWGVGGGGGGGGGCGGGGVFWGGGVGDCGFLVVVGLVVSFVGEMFVVIGGDKWGGVVGWVVGDGGLVGVDEGGFRGGCLGYVGVVIGVCVLGGLGGFGGGGVGLGFFLFCYFGDSDVVVGDGKGLGGGMGKNGGWVGGVGGVWGWGGWIICVIEEVCCEKEEGGK</sequence>
<feature type="transmembrane region" description="Helical" evidence="1">
    <location>
        <begin position="57"/>
        <end position="79"/>
    </location>
</feature>
<evidence type="ECO:0000313" key="3">
    <source>
        <dbReference type="Proteomes" id="UP001497482"/>
    </source>
</evidence>
<name>A0AAV2LMG7_KNICA</name>
<gene>
    <name evidence="2" type="ORF">KC01_LOCUS29617</name>
</gene>
<protein>
    <submittedName>
        <fullName evidence="2">Uncharacterized protein</fullName>
    </submittedName>
</protein>
<organism evidence="2 3">
    <name type="scientific">Knipowitschia caucasica</name>
    <name type="common">Caucasian dwarf goby</name>
    <name type="synonym">Pomatoschistus caucasicus</name>
    <dbReference type="NCBI Taxonomy" id="637954"/>
    <lineage>
        <taxon>Eukaryota</taxon>
        <taxon>Metazoa</taxon>
        <taxon>Chordata</taxon>
        <taxon>Craniata</taxon>
        <taxon>Vertebrata</taxon>
        <taxon>Euteleostomi</taxon>
        <taxon>Actinopterygii</taxon>
        <taxon>Neopterygii</taxon>
        <taxon>Teleostei</taxon>
        <taxon>Neoteleostei</taxon>
        <taxon>Acanthomorphata</taxon>
        <taxon>Gobiaria</taxon>
        <taxon>Gobiiformes</taxon>
        <taxon>Gobioidei</taxon>
        <taxon>Gobiidae</taxon>
        <taxon>Gobiinae</taxon>
        <taxon>Knipowitschia</taxon>
    </lineage>
</organism>
<dbReference type="AlphaFoldDB" id="A0AAV2LMG7"/>
<dbReference type="Proteomes" id="UP001497482">
    <property type="component" value="Chromosome 3"/>
</dbReference>
<keyword evidence="1" id="KW-0812">Transmembrane</keyword>
<evidence type="ECO:0000313" key="2">
    <source>
        <dbReference type="EMBL" id="CAL1601714.1"/>
    </source>
</evidence>
<feature type="transmembrane region" description="Helical" evidence="1">
    <location>
        <begin position="119"/>
        <end position="147"/>
    </location>
</feature>
<accession>A0AAV2LMG7</accession>
<reference evidence="2 3" key="1">
    <citation type="submission" date="2024-04" db="EMBL/GenBank/DDBJ databases">
        <authorList>
            <person name="Waldvogel A.-M."/>
            <person name="Schoenle A."/>
        </authorList>
    </citation>
    <scope>NUCLEOTIDE SEQUENCE [LARGE SCALE GENOMIC DNA]</scope>
</reference>
<dbReference type="EMBL" id="OZ035825">
    <property type="protein sequence ID" value="CAL1601714.1"/>
    <property type="molecule type" value="Genomic_DNA"/>
</dbReference>
<keyword evidence="3" id="KW-1185">Reference proteome</keyword>
<evidence type="ECO:0000256" key="1">
    <source>
        <dbReference type="SAM" id="Phobius"/>
    </source>
</evidence>
<feature type="transmembrane region" description="Helical" evidence="1">
    <location>
        <begin position="12"/>
        <end position="37"/>
    </location>
</feature>